<evidence type="ECO:0008006" key="5">
    <source>
        <dbReference type="Google" id="ProtNLM"/>
    </source>
</evidence>
<dbReference type="PANTHER" id="PTHR39428">
    <property type="entry name" value="F420H(2)-DEPENDENT QUINONE REDUCTASE RV1261C"/>
    <property type="match status" value="1"/>
</dbReference>
<dbReference type="Pfam" id="PF04075">
    <property type="entry name" value="F420H2_quin_red"/>
    <property type="match status" value="1"/>
</dbReference>
<dbReference type="GO" id="GO:0005886">
    <property type="term" value="C:plasma membrane"/>
    <property type="evidence" value="ECO:0007669"/>
    <property type="project" value="TreeGrafter"/>
</dbReference>
<dbReference type="AlphaFoldDB" id="A0A919PID1"/>
<evidence type="ECO:0000256" key="1">
    <source>
        <dbReference type="ARBA" id="ARBA00008710"/>
    </source>
</evidence>
<evidence type="ECO:0000313" key="3">
    <source>
        <dbReference type="EMBL" id="GIG45405.1"/>
    </source>
</evidence>
<reference evidence="3" key="1">
    <citation type="submission" date="2021-01" db="EMBL/GenBank/DDBJ databases">
        <title>Whole genome shotgun sequence of Dactylosporangium siamense NBRC 106093.</title>
        <authorList>
            <person name="Komaki H."/>
            <person name="Tamura T."/>
        </authorList>
    </citation>
    <scope>NUCLEOTIDE SEQUENCE</scope>
    <source>
        <strain evidence="3">NBRC 106093</strain>
    </source>
</reference>
<dbReference type="GO" id="GO:0070967">
    <property type="term" value="F:coenzyme F420 binding"/>
    <property type="evidence" value="ECO:0007669"/>
    <property type="project" value="TreeGrafter"/>
</dbReference>
<name>A0A919PID1_9ACTN</name>
<dbReference type="Proteomes" id="UP000660611">
    <property type="component" value="Unassembled WGS sequence"/>
</dbReference>
<sequence>MSDWNDKIIEEFRANEGRVGGNFEGAPLLLLHTVGARTGQERVHPVMYQKVDAGYAVFASKGGAPTNPDWYHNILAQPQVQAEIGAGTVKLAARVAEGEERERIWTAQKAAYPGFADYESKTSRQIPVVVLEPAA</sequence>
<dbReference type="GO" id="GO:0016491">
    <property type="term" value="F:oxidoreductase activity"/>
    <property type="evidence" value="ECO:0007669"/>
    <property type="project" value="InterPro"/>
</dbReference>
<proteinExistence type="inferred from homology"/>
<comment type="catalytic activity">
    <reaction evidence="2">
        <text>oxidized coenzyme F420-(gamma-L-Glu)(n) + a quinol + H(+) = reduced coenzyme F420-(gamma-L-Glu)(n) + a quinone</text>
        <dbReference type="Rhea" id="RHEA:39663"/>
        <dbReference type="Rhea" id="RHEA-COMP:12939"/>
        <dbReference type="Rhea" id="RHEA-COMP:14378"/>
        <dbReference type="ChEBI" id="CHEBI:15378"/>
        <dbReference type="ChEBI" id="CHEBI:24646"/>
        <dbReference type="ChEBI" id="CHEBI:132124"/>
        <dbReference type="ChEBI" id="CHEBI:133980"/>
        <dbReference type="ChEBI" id="CHEBI:139511"/>
    </reaction>
</comment>
<dbReference type="RefSeq" id="WP_203847206.1">
    <property type="nucleotide sequence ID" value="NZ_BAAAVW010000011.1"/>
</dbReference>
<organism evidence="3 4">
    <name type="scientific">Dactylosporangium siamense</name>
    <dbReference type="NCBI Taxonomy" id="685454"/>
    <lineage>
        <taxon>Bacteria</taxon>
        <taxon>Bacillati</taxon>
        <taxon>Actinomycetota</taxon>
        <taxon>Actinomycetes</taxon>
        <taxon>Micromonosporales</taxon>
        <taxon>Micromonosporaceae</taxon>
        <taxon>Dactylosporangium</taxon>
    </lineage>
</organism>
<dbReference type="InterPro" id="IPR012349">
    <property type="entry name" value="Split_barrel_FMN-bd"/>
</dbReference>
<dbReference type="PANTHER" id="PTHR39428:SF1">
    <property type="entry name" value="F420H(2)-DEPENDENT QUINONE REDUCTASE RV1261C"/>
    <property type="match status" value="1"/>
</dbReference>
<evidence type="ECO:0000256" key="2">
    <source>
        <dbReference type="ARBA" id="ARBA00049106"/>
    </source>
</evidence>
<dbReference type="NCBIfam" id="TIGR00026">
    <property type="entry name" value="hi_GC_TIGR00026"/>
    <property type="match status" value="1"/>
</dbReference>
<dbReference type="Gene3D" id="2.30.110.10">
    <property type="entry name" value="Electron Transport, Fmn-binding Protein, Chain A"/>
    <property type="match status" value="1"/>
</dbReference>
<dbReference type="SUPFAM" id="SSF50475">
    <property type="entry name" value="FMN-binding split barrel"/>
    <property type="match status" value="1"/>
</dbReference>
<accession>A0A919PID1</accession>
<dbReference type="InterPro" id="IPR004378">
    <property type="entry name" value="F420H2_quin_Rdtase"/>
</dbReference>
<comment type="caution">
    <text evidence="3">The sequence shown here is derived from an EMBL/GenBank/DDBJ whole genome shotgun (WGS) entry which is preliminary data.</text>
</comment>
<dbReference type="EMBL" id="BONQ01000052">
    <property type="protein sequence ID" value="GIG45405.1"/>
    <property type="molecule type" value="Genomic_DNA"/>
</dbReference>
<protein>
    <recommendedName>
        <fullName evidence="5">Nitroreductase family deazaflavin-dependent oxidoreductase</fullName>
    </recommendedName>
</protein>
<gene>
    <name evidence="3" type="ORF">Dsi01nite_034460</name>
</gene>
<keyword evidence="4" id="KW-1185">Reference proteome</keyword>
<comment type="similarity">
    <text evidence="1">Belongs to the F420H(2)-dependent quinone reductase family.</text>
</comment>
<evidence type="ECO:0000313" key="4">
    <source>
        <dbReference type="Proteomes" id="UP000660611"/>
    </source>
</evidence>